<keyword evidence="1" id="KW-1133">Transmembrane helix</keyword>
<accession>A0A385SMU8</accession>
<dbReference type="RefSeq" id="WP_119753598.1">
    <property type="nucleotide sequence ID" value="NZ_CP032382.1"/>
</dbReference>
<keyword evidence="1" id="KW-0472">Membrane</keyword>
<name>A0A385SMU8_9BACT</name>
<evidence type="ECO:0000313" key="3">
    <source>
        <dbReference type="Proteomes" id="UP000266183"/>
    </source>
</evidence>
<proteinExistence type="predicted"/>
<evidence type="ECO:0000256" key="1">
    <source>
        <dbReference type="SAM" id="Phobius"/>
    </source>
</evidence>
<dbReference type="EMBL" id="CP032382">
    <property type="protein sequence ID" value="AYB30318.1"/>
    <property type="molecule type" value="Genomic_DNA"/>
</dbReference>
<dbReference type="OrthoDB" id="1493153at2"/>
<dbReference type="AlphaFoldDB" id="A0A385SMU8"/>
<evidence type="ECO:0000313" key="2">
    <source>
        <dbReference type="EMBL" id="AYB30318.1"/>
    </source>
</evidence>
<reference evidence="3" key="1">
    <citation type="submission" date="2018-09" db="EMBL/GenBank/DDBJ databases">
        <title>Chryseolinea sp. KIS68-18 isolated from soil.</title>
        <authorList>
            <person name="Weon H.-Y."/>
            <person name="Kwon S.-W."/>
            <person name="Lee S.A."/>
        </authorList>
    </citation>
    <scope>NUCLEOTIDE SEQUENCE [LARGE SCALE GENOMIC DNA]</scope>
    <source>
        <strain evidence="3">KIS68-18</strain>
    </source>
</reference>
<keyword evidence="3" id="KW-1185">Reference proteome</keyword>
<protein>
    <submittedName>
        <fullName evidence="2">Uncharacterized protein</fullName>
    </submittedName>
</protein>
<dbReference type="KEGG" id="chk:D4L85_06810"/>
<gene>
    <name evidence="2" type="ORF">D4L85_06810</name>
</gene>
<dbReference type="Proteomes" id="UP000266183">
    <property type="component" value="Chromosome"/>
</dbReference>
<keyword evidence="1" id="KW-0812">Transmembrane</keyword>
<organism evidence="2 3">
    <name type="scientific">Chryseolinea soli</name>
    <dbReference type="NCBI Taxonomy" id="2321403"/>
    <lineage>
        <taxon>Bacteria</taxon>
        <taxon>Pseudomonadati</taxon>
        <taxon>Bacteroidota</taxon>
        <taxon>Cytophagia</taxon>
        <taxon>Cytophagales</taxon>
        <taxon>Fulvivirgaceae</taxon>
        <taxon>Chryseolinea</taxon>
    </lineage>
</organism>
<feature type="transmembrane region" description="Helical" evidence="1">
    <location>
        <begin position="29"/>
        <end position="48"/>
    </location>
</feature>
<sequence>MIVERQLSEREIKALNKNIKDIARRKSRLTRFIILWTIACLVTGTVASMYVDRALWLVVVIAVFIFIAIGLWSYFESRLPFDKELKGIESLKEKNLVTSVQVKATEYYELAEEEDEGVYYLFQIEADRILSFGGQDFYPTKKFPNSDFEIVEGRSVAGQIVLLETYCHGHRIKPIKKIKGKDKWDLLQKFDLDKFEITDGRLERLA</sequence>
<feature type="transmembrane region" description="Helical" evidence="1">
    <location>
        <begin position="54"/>
        <end position="75"/>
    </location>
</feature>